<keyword evidence="3" id="KW-0597">Phosphoprotein</keyword>
<evidence type="ECO:0000313" key="12">
    <source>
        <dbReference type="Proteomes" id="UP000748308"/>
    </source>
</evidence>
<organism evidence="11 12">
    <name type="scientific">Eiseniibacteriota bacterium</name>
    <dbReference type="NCBI Taxonomy" id="2212470"/>
    <lineage>
        <taxon>Bacteria</taxon>
        <taxon>Candidatus Eiseniibacteriota</taxon>
    </lineage>
</organism>
<evidence type="ECO:0000256" key="6">
    <source>
        <dbReference type="ARBA" id="ARBA00022777"/>
    </source>
</evidence>
<evidence type="ECO:0000256" key="9">
    <source>
        <dbReference type="SAM" id="Phobius"/>
    </source>
</evidence>
<dbReference type="Gene3D" id="1.10.287.130">
    <property type="match status" value="1"/>
</dbReference>
<protein>
    <recommendedName>
        <fullName evidence="2">histidine kinase</fullName>
        <ecNumber evidence="2">2.7.13.3</ecNumber>
    </recommendedName>
</protein>
<keyword evidence="4" id="KW-0808">Transferase</keyword>
<dbReference type="InterPro" id="IPR003594">
    <property type="entry name" value="HATPase_dom"/>
</dbReference>
<evidence type="ECO:0000256" key="2">
    <source>
        <dbReference type="ARBA" id="ARBA00012438"/>
    </source>
</evidence>
<dbReference type="PROSITE" id="PS50109">
    <property type="entry name" value="HIS_KIN"/>
    <property type="match status" value="1"/>
</dbReference>
<gene>
    <name evidence="11" type="ORF">FJY75_06400</name>
</gene>
<evidence type="ECO:0000259" key="10">
    <source>
        <dbReference type="PROSITE" id="PS50109"/>
    </source>
</evidence>
<dbReference type="SMART" id="SM00388">
    <property type="entry name" value="HisKA"/>
    <property type="match status" value="1"/>
</dbReference>
<dbReference type="GO" id="GO:0000155">
    <property type="term" value="F:phosphorelay sensor kinase activity"/>
    <property type="evidence" value="ECO:0007669"/>
    <property type="project" value="InterPro"/>
</dbReference>
<dbReference type="InterPro" id="IPR003661">
    <property type="entry name" value="HisK_dim/P_dom"/>
</dbReference>
<keyword evidence="9" id="KW-1133">Transmembrane helix</keyword>
<dbReference type="Gene3D" id="3.30.565.10">
    <property type="entry name" value="Histidine kinase-like ATPase, C-terminal domain"/>
    <property type="match status" value="1"/>
</dbReference>
<dbReference type="InterPro" id="IPR036890">
    <property type="entry name" value="HATPase_C_sf"/>
</dbReference>
<dbReference type="EC" id="2.7.13.3" evidence="2"/>
<keyword evidence="7" id="KW-0067">ATP-binding</keyword>
<dbReference type="InterPro" id="IPR004358">
    <property type="entry name" value="Sig_transdc_His_kin-like_C"/>
</dbReference>
<dbReference type="SUPFAM" id="SSF55874">
    <property type="entry name" value="ATPase domain of HSP90 chaperone/DNA topoisomerase II/histidine kinase"/>
    <property type="match status" value="1"/>
</dbReference>
<keyword evidence="9" id="KW-0472">Membrane</keyword>
<evidence type="ECO:0000256" key="7">
    <source>
        <dbReference type="ARBA" id="ARBA00022840"/>
    </source>
</evidence>
<reference evidence="11" key="1">
    <citation type="submission" date="2019-03" db="EMBL/GenBank/DDBJ databases">
        <title>Lake Tanganyika Metagenome-Assembled Genomes (MAGs).</title>
        <authorList>
            <person name="Tran P."/>
        </authorList>
    </citation>
    <scope>NUCLEOTIDE SEQUENCE</scope>
    <source>
        <strain evidence="11">M_DeepCast_400m_m2_100</strain>
    </source>
</reference>
<evidence type="ECO:0000256" key="5">
    <source>
        <dbReference type="ARBA" id="ARBA00022741"/>
    </source>
</evidence>
<proteinExistence type="predicted"/>
<comment type="catalytic activity">
    <reaction evidence="1">
        <text>ATP + protein L-histidine = ADP + protein N-phospho-L-histidine.</text>
        <dbReference type="EC" id="2.7.13.3"/>
    </reaction>
</comment>
<evidence type="ECO:0000256" key="3">
    <source>
        <dbReference type="ARBA" id="ARBA00022553"/>
    </source>
</evidence>
<dbReference type="InterPro" id="IPR005467">
    <property type="entry name" value="His_kinase_dom"/>
</dbReference>
<evidence type="ECO:0000256" key="8">
    <source>
        <dbReference type="ARBA" id="ARBA00023012"/>
    </source>
</evidence>
<dbReference type="CDD" id="cd00082">
    <property type="entry name" value="HisKA"/>
    <property type="match status" value="1"/>
</dbReference>
<dbReference type="Pfam" id="PF00512">
    <property type="entry name" value="HisKA"/>
    <property type="match status" value="1"/>
</dbReference>
<keyword evidence="9" id="KW-0812">Transmembrane</keyword>
<dbReference type="PRINTS" id="PR00344">
    <property type="entry name" value="BCTRLSENSOR"/>
</dbReference>
<dbReference type="Proteomes" id="UP000748308">
    <property type="component" value="Unassembled WGS sequence"/>
</dbReference>
<feature type="transmembrane region" description="Helical" evidence="9">
    <location>
        <begin position="189"/>
        <end position="208"/>
    </location>
</feature>
<dbReference type="Pfam" id="PF02518">
    <property type="entry name" value="HATPase_c"/>
    <property type="match status" value="1"/>
</dbReference>
<name>A0A937XAU2_UNCEI</name>
<keyword evidence="8" id="KW-0902">Two-component regulatory system</keyword>
<dbReference type="PANTHER" id="PTHR43065:SF10">
    <property type="entry name" value="PEROXIDE STRESS-ACTIVATED HISTIDINE KINASE MAK3"/>
    <property type="match status" value="1"/>
</dbReference>
<accession>A0A937XAU2</accession>
<comment type="caution">
    <text evidence="11">The sequence shown here is derived from an EMBL/GenBank/DDBJ whole genome shotgun (WGS) entry which is preliminary data.</text>
</comment>
<dbReference type="InterPro" id="IPR036097">
    <property type="entry name" value="HisK_dim/P_sf"/>
</dbReference>
<dbReference type="EMBL" id="VGIY01000129">
    <property type="protein sequence ID" value="MBM3317467.1"/>
    <property type="molecule type" value="Genomic_DNA"/>
</dbReference>
<dbReference type="SUPFAM" id="SSF47384">
    <property type="entry name" value="Homodimeric domain of signal transducing histidine kinase"/>
    <property type="match status" value="1"/>
</dbReference>
<dbReference type="GO" id="GO:0005524">
    <property type="term" value="F:ATP binding"/>
    <property type="evidence" value="ECO:0007669"/>
    <property type="project" value="UniProtKB-KW"/>
</dbReference>
<keyword evidence="5" id="KW-0547">Nucleotide-binding</keyword>
<evidence type="ECO:0000313" key="11">
    <source>
        <dbReference type="EMBL" id="MBM3317467.1"/>
    </source>
</evidence>
<dbReference type="SMART" id="SM00387">
    <property type="entry name" value="HATPase_c"/>
    <property type="match status" value="1"/>
</dbReference>
<evidence type="ECO:0000256" key="1">
    <source>
        <dbReference type="ARBA" id="ARBA00000085"/>
    </source>
</evidence>
<sequence>MKMRWRVPPRLLLLALFLALLLLALNASAYLTLIQVRGTMEQELGERLLAVASATAAGLSPAEVAAAGDSLPAGAPDATGALRDRLARIAFETDLGDLYLFDPHRRHLTDAAGRYPAGHAHPAIELHYAAATAALAGVPAASALYRVEGLYLKTAFAPAFDGEGRVIAVVAAEGGAGHFGALAGLRRQVYVSAAAGMIVVLLLTVYFYRLMRARALAERTLRQTAALAAAGELAAMLAHEIRNPLAVVSSRAERVRAKISQGVPAEDVLEWFEAIPREVARLDEILARYLSLARPPAQRAEADLGATVGTVLELMEGELRRQGVALRWTPPPEPLRCDFPAAALHQILVNLLLNARDALPRGGTVSLAAHRSGGEIALSVCDTGAGLTEEQQRRAFDPFYTTKPGGSGLGLTVVRSLLDLYGGGVELKGAPGRGACFHLRLPASGGPGSRGERSGEAR</sequence>
<dbReference type="AlphaFoldDB" id="A0A937XAU2"/>
<feature type="domain" description="Histidine kinase" evidence="10">
    <location>
        <begin position="236"/>
        <end position="445"/>
    </location>
</feature>
<dbReference type="PANTHER" id="PTHR43065">
    <property type="entry name" value="SENSOR HISTIDINE KINASE"/>
    <property type="match status" value="1"/>
</dbReference>
<keyword evidence="6 11" id="KW-0418">Kinase</keyword>
<evidence type="ECO:0000256" key="4">
    <source>
        <dbReference type="ARBA" id="ARBA00022679"/>
    </source>
</evidence>